<evidence type="ECO:0000256" key="1">
    <source>
        <dbReference type="SAM" id="SignalP"/>
    </source>
</evidence>
<feature type="chain" id="PRO_5020769586" evidence="1">
    <location>
        <begin position="23"/>
        <end position="441"/>
    </location>
</feature>
<evidence type="ECO:0000313" key="3">
    <source>
        <dbReference type="Proteomes" id="UP000295106"/>
    </source>
</evidence>
<dbReference type="AlphaFoldDB" id="A0A4R2LUW8"/>
<dbReference type="Pfam" id="PF07642">
    <property type="entry name" value="BBP2"/>
    <property type="match status" value="1"/>
</dbReference>
<dbReference type="SUPFAM" id="SSF56935">
    <property type="entry name" value="Porins"/>
    <property type="match status" value="1"/>
</dbReference>
<dbReference type="OrthoDB" id="9775763at2"/>
<dbReference type="RefSeq" id="WP_132649753.1">
    <property type="nucleotide sequence ID" value="NZ_CP181386.1"/>
</dbReference>
<organism evidence="2 3">
    <name type="scientific">Rubrivivax gelatinosus</name>
    <name type="common">Rhodocyclus gelatinosus</name>
    <name type="synonym">Rhodopseudomonas gelatinosa</name>
    <dbReference type="NCBI Taxonomy" id="28068"/>
    <lineage>
        <taxon>Bacteria</taxon>
        <taxon>Pseudomonadati</taxon>
        <taxon>Pseudomonadota</taxon>
        <taxon>Betaproteobacteria</taxon>
        <taxon>Burkholderiales</taxon>
        <taxon>Sphaerotilaceae</taxon>
        <taxon>Rubrivivax</taxon>
    </lineage>
</organism>
<dbReference type="GeneID" id="99682755"/>
<keyword evidence="1" id="KW-0732">Signal</keyword>
<name>A0A4R2LUW8_RUBGE</name>
<reference evidence="2 3" key="1">
    <citation type="submission" date="2019-03" db="EMBL/GenBank/DDBJ databases">
        <title>Genomic Encyclopedia of Type Strains, Phase IV (KMG-IV): sequencing the most valuable type-strain genomes for metagenomic binning, comparative biology and taxonomic classification.</title>
        <authorList>
            <person name="Goeker M."/>
        </authorList>
    </citation>
    <scope>NUCLEOTIDE SEQUENCE [LARGE SCALE GENOMIC DNA]</scope>
    <source>
        <strain evidence="2 3">DSM 1709</strain>
    </source>
</reference>
<accession>A0A4R2LUW8</accession>
<protein>
    <submittedName>
        <fullName evidence="2">Putative OmpL-like beta-barrel porin-2</fullName>
    </submittedName>
</protein>
<feature type="signal peptide" evidence="1">
    <location>
        <begin position="1"/>
        <end position="22"/>
    </location>
</feature>
<dbReference type="InterPro" id="IPR011486">
    <property type="entry name" value="BBP2"/>
</dbReference>
<gene>
    <name evidence="2" type="ORF">EV684_12418</name>
</gene>
<proteinExistence type="predicted"/>
<sequence length="441" mass="48481">MKFPHALIAGAALATLAGAAAAADSRYELFDGLEAKTGFKAYGYLWVGFSTNDTTSHNEATKGHTNGPIAGPSDEGLQLNALQLVLERNIKSNIVPRFTPLPGPMPQQFSWGLHFEGTYGRNGLPAQMQGIDTNWGINETTEGTTAGTNRQNYLALGQVYGQMYFPVLKGATLQIGRFGSGIGYEAPTNHTYTPNFFYSRSYSFLSAPDQVAGVLGSVNLMNGDYGLVMAELGVVQGRQNWQDNNDDKSVIGYLHWRSPDMKYSLDYGFMRGNEQNDPGEHVQAPTSRVISPRDQLRQHHSLSAWWRPNDTWALHAEALHGRQDGDGKAGTIDILDGNFYKGGSYTGYNAEVRYRTSPTMQWGLRAETFDDPEGVALFPLSAAKGRFSAVTAGLRYQLTPNVLLRPELRYDWQDKQGTLKAFGSGSETKQTTVSVDALIYF</sequence>
<comment type="caution">
    <text evidence="2">The sequence shown here is derived from an EMBL/GenBank/DDBJ whole genome shotgun (WGS) entry which is preliminary data.</text>
</comment>
<dbReference type="Proteomes" id="UP000295106">
    <property type="component" value="Unassembled WGS sequence"/>
</dbReference>
<evidence type="ECO:0000313" key="2">
    <source>
        <dbReference type="EMBL" id="TCO97139.1"/>
    </source>
</evidence>
<dbReference type="EMBL" id="SLXD01000024">
    <property type="protein sequence ID" value="TCO97139.1"/>
    <property type="molecule type" value="Genomic_DNA"/>
</dbReference>